<evidence type="ECO:0000313" key="1">
    <source>
        <dbReference type="EMBL" id="AND75196.1"/>
    </source>
</evidence>
<keyword evidence="2" id="KW-1185">Reference proteome</keyword>
<accession>A0A172Q018</accession>
<reference evidence="2" key="1">
    <citation type="submission" date="2016-03" db="EMBL/GenBank/DDBJ databases">
        <title>Characterization of Acinetobacter baumannii phage vB_AbaM_ME3.</title>
        <authorList>
            <person name="Buttimer C.T.H."/>
            <person name="Elbreki M."/>
            <person name="Coffey A."/>
        </authorList>
    </citation>
    <scope>NUCLEOTIDE SEQUENCE [LARGE SCALE GENOMIC DNA]</scope>
</reference>
<dbReference type="Proteomes" id="UP000225947">
    <property type="component" value="Segment"/>
</dbReference>
<evidence type="ECO:0000313" key="2">
    <source>
        <dbReference type="Proteomes" id="UP000225947"/>
    </source>
</evidence>
<dbReference type="EMBL" id="KU935715">
    <property type="protein sequence ID" value="AND75196.1"/>
    <property type="molecule type" value="Genomic_DNA"/>
</dbReference>
<name>A0A172Q018_9CAUD</name>
<gene>
    <name evidence="1" type="ORF">ME3_35</name>
</gene>
<sequence length="1263" mass="141100">MANYITPSKEMLEQEVEDKKLETIIDISKGSAVVGAAYYFNKEFGNAESSVSKFYQKLLGTEYLQRQLNKGSPLADPSGKFANQSLVKSMLSQLMAVEEASPLHILRTLQLSNIINPYVSMTQADQEVRFSKRQVLFQKHYFEAMAKFANKDLDDKAIKSLMKQAEHNGLIYKAGRLYVGNNDGTIGDTFAKVAKLSLANIRQGSVNSPNQMFLNYSKAIGGQIDLDNYHINPLVVMGADSESKFAAKWGQSWFKYALETGMRSLDNPLAGVEEMMSGLGADRTSLFQSKAWLIAKRHLNVNLGTNGDYNLGIRESLVKSGKNIAVKSAKIAVGYEVLDSVLRTISPSDGLFSEGLFTGLVNTYASMRIDFAKAWSDRFQGYKKSQEEAAPGSTNISSLLALPLSGAMFGAQMGYFGRLGKTLTSNADEAADIYNVAKESKLLSAVGIKGEFKPMKRNAYIGALAGATLALPFLPGALIGSSSEELQELYSGDKEVAQKANRWWVMGGNSWEGSHTKFFSKHFVARVNADATDKVRYGDDETKKKLNPLLHPFSYLQDPYKFEKMHAEDMPYPIWGMDVGYGSIFGKLFERTVGQIIKPDVVNPAIYDLSEAASHFTTRAGAATFIKNAILGKMGEKDQDQSSLLIPTAVNRTDASLINAGLLSHPEAARYNPNVEGAGLVYQALTDLVGIKGWAASFPLASIGIDPSNVPLQLARSGEATSAARDLVSQNLGDMAGMGEFQRKILGTSSGSIIDRSNPLTNNLPSWLPSTDSQYYINFRKGNAYDKVPLGEERIAGEGFGALNKEVEGVDPEDYSLVYKYKVLADVAKGSREHIRTRQNILQAYNAGKLSDRETEILEQTLQQEQERDQKKTFYEPSSVGKRFGFGPIGYVQSSIWDFVSKHSESPLEMLTPIRPSAKFLHNRTAIQDYVETQLGGTDAAVWTNYYSHFIKPALNKTRLTFDGGFRPEEKLEKDTINEYFDKMKHIKNRSDVNPYNDSNSVVATSMSGLNTVDKVMKFKKSLSDDERDYFESFSKETSEKKRDMIRSLLPSDVLRGYEQIWRNVDIAKDAKERGISVQKAIADDIHNNTNKLKSAMDVSLSDKERQIARDKVKSNSDSYWNMGFSESERIQYTEDELLRLKMADMESLTYLNNSTGVPSKKFMGWDPRLKTDDIKIRTLSVGGEDLKRFGFWQKDEERMNRLEFLKQDNEVVQSLDEIKHELKKNRYMKQQISDLMFKHGFKTNNIDVVDSSYGDLIIEGQR</sequence>
<protein>
    <submittedName>
        <fullName evidence="1">Virion structural protein</fullName>
    </submittedName>
</protein>
<proteinExistence type="predicted"/>
<organism evidence="1 2">
    <name type="scientific">Acinetobacter phage vB_AbaM_ME3</name>
    <dbReference type="NCBI Taxonomy" id="1837876"/>
    <lineage>
        <taxon>Viruses</taxon>
        <taxon>Duplodnaviria</taxon>
        <taxon>Heunggongvirae</taxon>
        <taxon>Uroviricota</taxon>
        <taxon>Caudoviricetes</taxon>
        <taxon>Metrivirus</taxon>
        <taxon>Metrivirus ME3</taxon>
    </lineage>
</organism>